<accession>A0ABV5J1A3</accession>
<feature type="region of interest" description="Disordered" evidence="1">
    <location>
        <begin position="102"/>
        <end position="135"/>
    </location>
</feature>
<evidence type="ECO:0000256" key="1">
    <source>
        <dbReference type="SAM" id="MobiDB-lite"/>
    </source>
</evidence>
<evidence type="ECO:0000313" key="3">
    <source>
        <dbReference type="EMBL" id="MFB9210598.1"/>
    </source>
</evidence>
<evidence type="ECO:0000256" key="2">
    <source>
        <dbReference type="SAM" id="Phobius"/>
    </source>
</evidence>
<protein>
    <submittedName>
        <fullName evidence="3">Uncharacterized protein</fullName>
    </submittedName>
</protein>
<proteinExistence type="predicted"/>
<dbReference type="Proteomes" id="UP001589654">
    <property type="component" value="Unassembled WGS sequence"/>
</dbReference>
<dbReference type="RefSeq" id="WP_290246848.1">
    <property type="nucleotide sequence ID" value="NZ_JAUFQT010000001.1"/>
</dbReference>
<evidence type="ECO:0000313" key="4">
    <source>
        <dbReference type="Proteomes" id="UP001589654"/>
    </source>
</evidence>
<organism evidence="3 4">
    <name type="scientific">Echinicola jeungdonensis</name>
    <dbReference type="NCBI Taxonomy" id="709343"/>
    <lineage>
        <taxon>Bacteria</taxon>
        <taxon>Pseudomonadati</taxon>
        <taxon>Bacteroidota</taxon>
        <taxon>Cytophagia</taxon>
        <taxon>Cytophagales</taxon>
        <taxon>Cyclobacteriaceae</taxon>
        <taxon>Echinicola</taxon>
    </lineage>
</organism>
<gene>
    <name evidence="3" type="ORF">ACFFUR_02175</name>
</gene>
<reference evidence="3 4" key="1">
    <citation type="submission" date="2024-09" db="EMBL/GenBank/DDBJ databases">
        <authorList>
            <person name="Sun Q."/>
            <person name="Mori K."/>
        </authorList>
    </citation>
    <scope>NUCLEOTIDE SEQUENCE [LARGE SCALE GENOMIC DNA]</scope>
    <source>
        <strain evidence="3 4">CECT 7682</strain>
    </source>
</reference>
<name>A0ABV5J1A3_9BACT</name>
<keyword evidence="2" id="KW-0472">Membrane</keyword>
<keyword evidence="2" id="KW-1133">Transmembrane helix</keyword>
<feature type="transmembrane region" description="Helical" evidence="2">
    <location>
        <begin position="45"/>
        <end position="66"/>
    </location>
</feature>
<keyword evidence="2" id="KW-0812">Transmembrane</keyword>
<comment type="caution">
    <text evidence="3">The sequence shown here is derived from an EMBL/GenBank/DDBJ whole genome shotgun (WGS) entry which is preliminary data.</text>
</comment>
<sequence>MNNSRHPIDKVFHQKLSQHQIKPDPMAWERLAIQLNRPNKSNRFLWLKVAAILVIIMVLGILALNLQNSEVQRQLAHHPEKKVNPITPKNIPFISPKSIQPGEVEKDFGDNKTSINSIDRANYPNKPSSTEENLSKINNGIPNLKKPSMLEKPTIDPIAPLTKKPFPWKLAHPKVENISAISEDQLRKINQNEVTYSVTIISNGISDNSPSDNILVQIEGKFNSLNNLLNKVDQGYAQLQDAKNNLFTSLINQDQKQKSQ</sequence>
<dbReference type="EMBL" id="JBHMEW010000008">
    <property type="protein sequence ID" value="MFB9210598.1"/>
    <property type="molecule type" value="Genomic_DNA"/>
</dbReference>
<keyword evidence="4" id="KW-1185">Reference proteome</keyword>
<feature type="compositionally biased region" description="Polar residues" evidence="1">
    <location>
        <begin position="111"/>
        <end position="135"/>
    </location>
</feature>